<keyword evidence="3" id="KW-1185">Reference proteome</keyword>
<evidence type="ECO:0008006" key="4">
    <source>
        <dbReference type="Google" id="ProtNLM"/>
    </source>
</evidence>
<evidence type="ECO:0000313" key="3">
    <source>
        <dbReference type="Proteomes" id="UP001202717"/>
    </source>
</evidence>
<dbReference type="RefSeq" id="WP_249995675.1">
    <property type="nucleotide sequence ID" value="NZ_CP116221.1"/>
</dbReference>
<feature type="chain" id="PRO_5046487349" description="Dihydroorotase" evidence="1">
    <location>
        <begin position="20"/>
        <end position="115"/>
    </location>
</feature>
<organism evidence="2 3">
    <name type="scientific">Psychroserpens ponticola</name>
    <dbReference type="NCBI Taxonomy" id="2932268"/>
    <lineage>
        <taxon>Bacteria</taxon>
        <taxon>Pseudomonadati</taxon>
        <taxon>Bacteroidota</taxon>
        <taxon>Flavobacteriia</taxon>
        <taxon>Flavobacteriales</taxon>
        <taxon>Flavobacteriaceae</taxon>
        <taxon>Psychroserpens</taxon>
    </lineage>
</organism>
<evidence type="ECO:0000313" key="2">
    <source>
        <dbReference type="EMBL" id="WCO02958.1"/>
    </source>
</evidence>
<accession>A0ABY7S0Z7</accession>
<evidence type="ECO:0000256" key="1">
    <source>
        <dbReference type="SAM" id="SignalP"/>
    </source>
</evidence>
<sequence length="115" mass="13039">MKKLVLTLLFLGVCFYSNAQDQPKIGDELIINEPYAQNFNYINFPKPNILIKRGKLGNYSSVYDNIVIVDKVITKENGKTYVILKKKDGSQFFGFLAKVKANYIASIKAKELSIL</sequence>
<dbReference type="Proteomes" id="UP001202717">
    <property type="component" value="Chromosome"/>
</dbReference>
<name>A0ABY7S0Z7_9FLAO</name>
<feature type="signal peptide" evidence="1">
    <location>
        <begin position="1"/>
        <end position="19"/>
    </location>
</feature>
<keyword evidence="1" id="KW-0732">Signal</keyword>
<gene>
    <name evidence="2" type="ORF">MUN68_005570</name>
</gene>
<protein>
    <recommendedName>
        <fullName evidence="4">Dihydroorotase</fullName>
    </recommendedName>
</protein>
<reference evidence="2 3" key="1">
    <citation type="submission" date="2023-01" db="EMBL/GenBank/DDBJ databases">
        <title>Psychroserpens ponticola sp. nov., isolated from seawater.</title>
        <authorList>
            <person name="Kristyanto S."/>
            <person name="Jung J."/>
            <person name="Kim J.M."/>
            <person name="Jeon C.O."/>
        </authorList>
    </citation>
    <scope>NUCLEOTIDE SEQUENCE [LARGE SCALE GENOMIC DNA]</scope>
    <source>
        <strain evidence="2 3">MSW6</strain>
    </source>
</reference>
<dbReference type="EMBL" id="CP116221">
    <property type="protein sequence ID" value="WCO02958.1"/>
    <property type="molecule type" value="Genomic_DNA"/>
</dbReference>
<proteinExistence type="predicted"/>